<evidence type="ECO:0000256" key="1">
    <source>
        <dbReference type="SAM" id="SignalP"/>
    </source>
</evidence>
<organism evidence="3 4">
    <name type="scientific">Microseira wollei NIES-4236</name>
    <dbReference type="NCBI Taxonomy" id="2530354"/>
    <lineage>
        <taxon>Bacteria</taxon>
        <taxon>Bacillati</taxon>
        <taxon>Cyanobacteriota</taxon>
        <taxon>Cyanophyceae</taxon>
        <taxon>Oscillatoriophycideae</taxon>
        <taxon>Aerosakkonematales</taxon>
        <taxon>Aerosakkonemataceae</taxon>
        <taxon>Microseira</taxon>
    </lineage>
</organism>
<dbReference type="EMBL" id="BLAY01000023">
    <property type="protein sequence ID" value="GET37145.1"/>
    <property type="molecule type" value="Genomic_DNA"/>
</dbReference>
<keyword evidence="4" id="KW-1185">Reference proteome</keyword>
<evidence type="ECO:0000313" key="4">
    <source>
        <dbReference type="Proteomes" id="UP001050975"/>
    </source>
</evidence>
<dbReference type="Proteomes" id="UP001050975">
    <property type="component" value="Unassembled WGS sequence"/>
</dbReference>
<keyword evidence="1" id="KW-0732">Signal</keyword>
<feature type="signal peptide" evidence="1">
    <location>
        <begin position="1"/>
        <end position="27"/>
    </location>
</feature>
<proteinExistence type="predicted"/>
<protein>
    <recommendedName>
        <fullName evidence="2">Ice-binding protein C-terminal domain-containing protein</fullName>
    </recommendedName>
</protein>
<dbReference type="NCBIfam" id="TIGR02595">
    <property type="entry name" value="PEP_CTERM"/>
    <property type="match status" value="1"/>
</dbReference>
<name>A0AAV3X5R0_9CYAN</name>
<feature type="domain" description="Ice-binding protein C-terminal" evidence="2">
    <location>
        <begin position="211"/>
        <end position="233"/>
    </location>
</feature>
<gene>
    <name evidence="3" type="ORF">MiSe_18980</name>
</gene>
<sequence length="240" mass="24301">MNFKQASAFIGLLATSTIALSTAPAQAFNFASGNLSGCATGGTSCTTNDGFTITATGGTLESKTVNGVTGVGVGNQTVVAEINAGESIDLLLPGGSGILASLDLGFMYQPGVFSDQVLEKAIVTTNTGLMGYLTVQNDTKALWEVAGLGISQTLTALSSSTQSGGGLYSILNPFGNNVVSSVRLEPSVYNSVATDYRNSDFSLMGAQAERAVPEPTTLAGLGIVAGLLAASRRRKANAAS</sequence>
<feature type="chain" id="PRO_5043595840" description="Ice-binding protein C-terminal domain-containing protein" evidence="1">
    <location>
        <begin position="28"/>
        <end position="240"/>
    </location>
</feature>
<reference evidence="3" key="1">
    <citation type="submission" date="2019-10" db="EMBL/GenBank/DDBJ databases">
        <title>Draft genome sequece of Microseira wollei NIES-4236.</title>
        <authorList>
            <person name="Yamaguchi H."/>
            <person name="Suzuki S."/>
            <person name="Kawachi M."/>
        </authorList>
    </citation>
    <scope>NUCLEOTIDE SEQUENCE</scope>
    <source>
        <strain evidence="3">NIES-4236</strain>
    </source>
</reference>
<dbReference type="RefSeq" id="WP_226578138.1">
    <property type="nucleotide sequence ID" value="NZ_BLAY01000023.1"/>
</dbReference>
<evidence type="ECO:0000313" key="3">
    <source>
        <dbReference type="EMBL" id="GET37145.1"/>
    </source>
</evidence>
<dbReference type="Pfam" id="PF07589">
    <property type="entry name" value="PEP-CTERM"/>
    <property type="match status" value="1"/>
</dbReference>
<accession>A0AAV3X5R0</accession>
<dbReference type="InterPro" id="IPR013424">
    <property type="entry name" value="Ice-binding_C"/>
</dbReference>
<dbReference type="AlphaFoldDB" id="A0AAV3X5R0"/>
<comment type="caution">
    <text evidence="3">The sequence shown here is derived from an EMBL/GenBank/DDBJ whole genome shotgun (WGS) entry which is preliminary data.</text>
</comment>
<evidence type="ECO:0000259" key="2">
    <source>
        <dbReference type="Pfam" id="PF07589"/>
    </source>
</evidence>